<dbReference type="Proteomes" id="UP001380953">
    <property type="component" value="Unassembled WGS sequence"/>
</dbReference>
<comment type="caution">
    <text evidence="1">The sequence shown here is derived from an EMBL/GenBank/DDBJ whole genome shotgun (WGS) entry which is preliminary data.</text>
</comment>
<dbReference type="EMBL" id="JBBKAR010000056">
    <property type="protein sequence ID" value="MEJ8306678.1"/>
    <property type="molecule type" value="Genomic_DNA"/>
</dbReference>
<keyword evidence="2" id="KW-1185">Reference proteome</keyword>
<organism evidence="1 2">
    <name type="scientific">Saccharibacillus sacchari</name>
    <dbReference type="NCBI Taxonomy" id="456493"/>
    <lineage>
        <taxon>Bacteria</taxon>
        <taxon>Bacillati</taxon>
        <taxon>Bacillota</taxon>
        <taxon>Bacilli</taxon>
        <taxon>Bacillales</taxon>
        <taxon>Paenibacillaceae</taxon>
        <taxon>Saccharibacillus</taxon>
    </lineage>
</organism>
<evidence type="ECO:0000313" key="2">
    <source>
        <dbReference type="Proteomes" id="UP001380953"/>
    </source>
</evidence>
<protein>
    <submittedName>
        <fullName evidence="1">Uncharacterized protein</fullName>
    </submittedName>
</protein>
<reference evidence="1" key="1">
    <citation type="submission" date="2024-03" db="EMBL/GenBank/DDBJ databases">
        <title>Whole genome sequecning of epiphytes from Marcgravia umbellata leaves.</title>
        <authorList>
            <person name="Kumar G."/>
            <person name="Savka M.A."/>
        </authorList>
    </citation>
    <scope>NUCLEOTIDE SEQUENCE</scope>
    <source>
        <strain evidence="1">RIT_BL5</strain>
    </source>
</reference>
<proteinExistence type="predicted"/>
<evidence type="ECO:0000313" key="1">
    <source>
        <dbReference type="EMBL" id="MEJ8306678.1"/>
    </source>
</evidence>
<gene>
    <name evidence="1" type="ORF">WKI47_22435</name>
</gene>
<sequence>MKDWVVLATAIIQAGTAWMLLKKAKEDNKKGTPKRRVGRKRK</sequence>
<name>A0ACC6PIQ0_9BACL</name>
<accession>A0ACC6PIQ0</accession>